<dbReference type="EMBL" id="BLXT01008183">
    <property type="protein sequence ID" value="GFO46355.1"/>
    <property type="molecule type" value="Genomic_DNA"/>
</dbReference>
<gene>
    <name evidence="2" type="ORF">PoB_007286000</name>
</gene>
<organism evidence="2 3">
    <name type="scientific">Plakobranchus ocellatus</name>
    <dbReference type="NCBI Taxonomy" id="259542"/>
    <lineage>
        <taxon>Eukaryota</taxon>
        <taxon>Metazoa</taxon>
        <taxon>Spiralia</taxon>
        <taxon>Lophotrochozoa</taxon>
        <taxon>Mollusca</taxon>
        <taxon>Gastropoda</taxon>
        <taxon>Heterobranchia</taxon>
        <taxon>Euthyneura</taxon>
        <taxon>Panpulmonata</taxon>
        <taxon>Sacoglossa</taxon>
        <taxon>Placobranchoidea</taxon>
        <taxon>Plakobranchidae</taxon>
        <taxon>Plakobranchus</taxon>
    </lineage>
</organism>
<keyword evidence="3" id="KW-1185">Reference proteome</keyword>
<dbReference type="AlphaFoldDB" id="A0AAV4DQX9"/>
<dbReference type="Proteomes" id="UP000735302">
    <property type="component" value="Unassembled WGS sequence"/>
</dbReference>
<evidence type="ECO:0000256" key="1">
    <source>
        <dbReference type="SAM" id="MobiDB-lite"/>
    </source>
</evidence>
<comment type="caution">
    <text evidence="2">The sequence shown here is derived from an EMBL/GenBank/DDBJ whole genome shotgun (WGS) entry which is preliminary data.</text>
</comment>
<feature type="compositionally biased region" description="Polar residues" evidence="1">
    <location>
        <begin position="49"/>
        <end position="77"/>
    </location>
</feature>
<feature type="compositionally biased region" description="Polar residues" evidence="1">
    <location>
        <begin position="96"/>
        <end position="155"/>
    </location>
</feature>
<feature type="region of interest" description="Disordered" evidence="1">
    <location>
        <begin position="49"/>
        <end position="159"/>
    </location>
</feature>
<sequence>MSGYTESYCSLLDLSSEDLMDQESFSDTHRTYRDNSCSQFGDTQQDEYPSCVFTSHQNPQQESSTTHGSNGSVHGTFTSHQHSHQKSSTAHGTVHGTFTSHQHPQQENNTAHGTVHGTFTSNQHPQQESSTTHGTVHGTFTSHQHPQQENSTTHGTVLGFTSDFPDHHLHPHYNPGYAIHDGFYMNRQQADDNITANERTMFEIQDGYSSCDYSGQANAMTCYDGPNGEHSLLSSLAEKLDRAE</sequence>
<accession>A0AAV4DQX9</accession>
<proteinExistence type="predicted"/>
<name>A0AAV4DQX9_9GAST</name>
<dbReference type="AntiFam" id="ANF00269">
    <property type="entry name" value="Translation of CRISPR region"/>
</dbReference>
<evidence type="ECO:0000313" key="3">
    <source>
        <dbReference type="Proteomes" id="UP000735302"/>
    </source>
</evidence>
<protein>
    <submittedName>
        <fullName evidence="2">Uncharacterized protein</fullName>
    </submittedName>
</protein>
<reference evidence="2 3" key="1">
    <citation type="journal article" date="2021" name="Elife">
        <title>Chloroplast acquisition without the gene transfer in kleptoplastic sea slugs, Plakobranchus ocellatus.</title>
        <authorList>
            <person name="Maeda T."/>
            <person name="Takahashi S."/>
            <person name="Yoshida T."/>
            <person name="Shimamura S."/>
            <person name="Takaki Y."/>
            <person name="Nagai Y."/>
            <person name="Toyoda A."/>
            <person name="Suzuki Y."/>
            <person name="Arimoto A."/>
            <person name="Ishii H."/>
            <person name="Satoh N."/>
            <person name="Nishiyama T."/>
            <person name="Hasebe M."/>
            <person name="Maruyama T."/>
            <person name="Minagawa J."/>
            <person name="Obokata J."/>
            <person name="Shigenobu S."/>
        </authorList>
    </citation>
    <scope>NUCLEOTIDE SEQUENCE [LARGE SCALE GENOMIC DNA]</scope>
</reference>
<evidence type="ECO:0000313" key="2">
    <source>
        <dbReference type="EMBL" id="GFO46355.1"/>
    </source>
</evidence>